<dbReference type="InterPro" id="IPR039448">
    <property type="entry name" value="Beta_helix"/>
</dbReference>
<dbReference type="NCBIfam" id="TIGR03804">
    <property type="entry name" value="para_beta_helix"/>
    <property type="match status" value="2"/>
</dbReference>
<evidence type="ECO:0000256" key="3">
    <source>
        <dbReference type="ARBA" id="ARBA00022786"/>
    </source>
</evidence>
<dbReference type="EMBL" id="CP061799">
    <property type="protein sequence ID" value="QTA83427.1"/>
    <property type="molecule type" value="Genomic_DNA"/>
</dbReference>
<feature type="domain" description="Right handed beta helix" evidence="4">
    <location>
        <begin position="874"/>
        <end position="952"/>
    </location>
</feature>
<feature type="domain" description="Right handed beta helix" evidence="4">
    <location>
        <begin position="91"/>
        <end position="260"/>
    </location>
</feature>
<evidence type="ECO:0000259" key="4">
    <source>
        <dbReference type="Pfam" id="PF13229"/>
    </source>
</evidence>
<dbReference type="PANTHER" id="PTHR22990">
    <property type="entry name" value="F-BOX ONLY PROTEIN"/>
    <property type="match status" value="1"/>
</dbReference>
<comment type="pathway">
    <text evidence="1">Protein modification; protein ubiquitination.</text>
</comment>
<dbReference type="RefSeq" id="WP_207689281.1">
    <property type="nucleotide sequence ID" value="NZ_CP061799.1"/>
</dbReference>
<dbReference type="Gene3D" id="2.160.20.10">
    <property type="entry name" value="Single-stranded right-handed beta-helix, Pectin lyase-like"/>
    <property type="match status" value="3"/>
</dbReference>
<sequence>MNLTNIINVFVQKIKIILPFMLFSVFIFAQAYAASLGGTISEDITLSIDNSPYVIETPLVINSSITMTVPEGIVIKSGGPGIYVNGTLNAQGAVFTSIKDEPDPGDWNGIVFQAGSGGTINDCTLQYGRYFAISGTAYYGQLVILSDNVIIQNSSIMNGSRSGIYIKNASPAVSNNLVSGHKYISDENPGGYGIYMINSASQLTGNTAEDNKNAGIYLYDSPDAVITGNRVSGNGTGGNIFQKGIHVYGRSVKAQFTGNTGTDLIYVDSDTLSESTTWDSSQPWVIARTLTIFKSGILNILKDAVVKFGGTGIIVEGTLNASDSIFTSIKDDIAGGDTNVDGTASIPGPGDWTGIFYKSGSTGTLSGCSIHYGRYFDGYYGQLVIFSDNVIIKNCSIKYGSESGIIVVNSSPEINSNKIMNHVYKSPSNSGGHGISLLNSGSAVINNTISNNNDAGIHIIKSPDASITQNRVYDNGKSGAWYYKGIYMSGDSINARISGNTGTELLYLGNGGILTQERTWDSSHPWVTGWITISTSGKLTISNAVVKSSGYWIKVEGELNASGTVFTCIEDDTARGDTNGDQQKSIPVPGAWKGIAFISGSSGSLNNCELRYGGEFSFDAKNYNAQLVLLSDYVNIANCIIRDGNRSGIYISNSSPEIENNKITGHEYDYPDIIGGHGIYMANSESSLSGNIIWKNGKAGIFIENSPNASITGNQVYGNGTENNVSKYKGIYLSENSLDALISGNAGTDTVYINGGTMLASRNWDSSQIWAGTGTVTIASSSILTITEGTVIKGLEFIVQGELNAYGALFTAMTDDIKRDTNGDGNSSIPAPGDGRGIIFTPGSTGLLDQAAVRYGSQVSANDIQYPGQVVILSDQVEIRNSIIQDGSQAGIYIQDAAPVFANNQIINNQQGIYTKNAYISVHNHIFADNIDFAVFNETSNQPVDASNNFWGHITGPRHETNPGGSGDIVSDYVIFNPWSGQPLDYLYSLRYAITGLQIVSGINSYGYILDLTGDNKTGLEDVILVLHKVSGLK</sequence>
<organism evidence="5 6">
    <name type="scientific">Desulfonema limicola</name>
    <dbReference type="NCBI Taxonomy" id="45656"/>
    <lineage>
        <taxon>Bacteria</taxon>
        <taxon>Pseudomonadati</taxon>
        <taxon>Thermodesulfobacteriota</taxon>
        <taxon>Desulfobacteria</taxon>
        <taxon>Desulfobacterales</taxon>
        <taxon>Desulfococcaceae</taxon>
        <taxon>Desulfonema</taxon>
    </lineage>
</organism>
<name>A0A975GJH4_9BACT</name>
<dbReference type="SMART" id="SM00710">
    <property type="entry name" value="PbH1"/>
    <property type="match status" value="12"/>
</dbReference>
<evidence type="ECO:0000256" key="2">
    <source>
        <dbReference type="ARBA" id="ARBA00022737"/>
    </source>
</evidence>
<dbReference type="InterPro" id="IPR012334">
    <property type="entry name" value="Pectin_lyas_fold"/>
</dbReference>
<keyword evidence="2" id="KW-0677">Repeat</keyword>
<evidence type="ECO:0000313" key="6">
    <source>
        <dbReference type="Proteomes" id="UP000663720"/>
    </source>
</evidence>
<accession>A0A975GJH4</accession>
<protein>
    <submittedName>
        <fullName evidence="5">Para-beta-helix domain-containing protein</fullName>
    </submittedName>
</protein>
<feature type="domain" description="Right handed beta helix" evidence="4">
    <location>
        <begin position="597"/>
        <end position="745"/>
    </location>
</feature>
<keyword evidence="6" id="KW-1185">Reference proteome</keyword>
<dbReference type="InterPro" id="IPR022441">
    <property type="entry name" value="Para_beta_helix_rpt-2"/>
</dbReference>
<dbReference type="Proteomes" id="UP000663720">
    <property type="component" value="Chromosome"/>
</dbReference>
<reference evidence="5" key="1">
    <citation type="journal article" date="2021" name="Microb. Physiol.">
        <title>Proteogenomic Insights into the Physiology of Marine, Sulfate-Reducing, Filamentous Desulfonema limicola and Desulfonema magnum.</title>
        <authorList>
            <person name="Schnaars V."/>
            <person name="Wohlbrand L."/>
            <person name="Scheve S."/>
            <person name="Hinrichs C."/>
            <person name="Reinhardt R."/>
            <person name="Rabus R."/>
        </authorList>
    </citation>
    <scope>NUCLEOTIDE SEQUENCE</scope>
    <source>
        <strain evidence="5">5ac10</strain>
    </source>
</reference>
<gene>
    <name evidence="5" type="ORF">dnl_58340</name>
</gene>
<evidence type="ECO:0000256" key="1">
    <source>
        <dbReference type="ARBA" id="ARBA00004906"/>
    </source>
</evidence>
<dbReference type="PANTHER" id="PTHR22990:SF15">
    <property type="entry name" value="F-BOX ONLY PROTEIN 10"/>
    <property type="match status" value="1"/>
</dbReference>
<dbReference type="InterPro" id="IPR011050">
    <property type="entry name" value="Pectin_lyase_fold/virulence"/>
</dbReference>
<dbReference type="AlphaFoldDB" id="A0A975GJH4"/>
<dbReference type="InterPro" id="IPR006626">
    <property type="entry name" value="PbH1"/>
</dbReference>
<feature type="domain" description="Right handed beta helix" evidence="4">
    <location>
        <begin position="352"/>
        <end position="501"/>
    </location>
</feature>
<dbReference type="KEGG" id="dli:dnl_58340"/>
<dbReference type="InterPro" id="IPR051550">
    <property type="entry name" value="SCF-Subunits/Alg-Epimerases"/>
</dbReference>
<dbReference type="SUPFAM" id="SSF51126">
    <property type="entry name" value="Pectin lyase-like"/>
    <property type="match status" value="4"/>
</dbReference>
<dbReference type="Pfam" id="PF13229">
    <property type="entry name" value="Beta_helix"/>
    <property type="match status" value="4"/>
</dbReference>
<evidence type="ECO:0000313" key="5">
    <source>
        <dbReference type="EMBL" id="QTA83427.1"/>
    </source>
</evidence>
<keyword evidence="3" id="KW-0833">Ubl conjugation pathway</keyword>
<proteinExistence type="predicted"/>